<evidence type="ECO:0000313" key="3">
    <source>
        <dbReference type="Proteomes" id="UP000075398"/>
    </source>
</evidence>
<proteinExistence type="predicted"/>
<name>A0A150J409_9EURY</name>
<sequence>MTTTLKAIIITASICIAIFVTILIVQRVSFNRTLQEKTELAYLKGKGEVLIEQSKYLIDGVNNSLNSLKVEIDDTKTIISAMKEVSKNVSETIHNFLNRLTELDNAYNTLHDAWANSKRH</sequence>
<dbReference type="EMBL" id="LNGC01000040">
    <property type="protein sequence ID" value="KYC51951.1"/>
    <property type="molecule type" value="Genomic_DNA"/>
</dbReference>
<protein>
    <submittedName>
        <fullName evidence="2">Uncharacterized protein</fullName>
    </submittedName>
</protein>
<gene>
    <name evidence="2" type="ORF">AMQ22_01086</name>
</gene>
<dbReference type="AlphaFoldDB" id="A0A150J409"/>
<organism evidence="2 3">
    <name type="scientific">Candidatus Methanofastidiosum methylothiophilum</name>
    <dbReference type="NCBI Taxonomy" id="1705564"/>
    <lineage>
        <taxon>Archaea</taxon>
        <taxon>Methanobacteriati</taxon>
        <taxon>Methanobacteriota</taxon>
        <taxon>Stenosarchaea group</taxon>
        <taxon>Candidatus Methanofastidiosia</taxon>
        <taxon>Candidatus Methanofastidiosales</taxon>
        <taxon>Candidatus Methanofastidiosaceae</taxon>
        <taxon>Candidatus Methanofastidiosum</taxon>
    </lineage>
</organism>
<feature type="transmembrane region" description="Helical" evidence="1">
    <location>
        <begin position="6"/>
        <end position="25"/>
    </location>
</feature>
<accession>A0A150J409</accession>
<keyword evidence="1" id="KW-0812">Transmembrane</keyword>
<dbReference type="Proteomes" id="UP000075398">
    <property type="component" value="Unassembled WGS sequence"/>
</dbReference>
<evidence type="ECO:0000313" key="2">
    <source>
        <dbReference type="EMBL" id="KYC51951.1"/>
    </source>
</evidence>
<keyword evidence="1" id="KW-0472">Membrane</keyword>
<keyword evidence="1" id="KW-1133">Transmembrane helix</keyword>
<comment type="caution">
    <text evidence="2">The sequence shown here is derived from an EMBL/GenBank/DDBJ whole genome shotgun (WGS) entry which is preliminary data.</text>
</comment>
<evidence type="ECO:0000256" key="1">
    <source>
        <dbReference type="SAM" id="Phobius"/>
    </source>
</evidence>
<reference evidence="2 3" key="1">
    <citation type="journal article" date="2016" name="ISME J.">
        <title>Chasing the elusive Euryarchaeota class WSA2: genomes reveal a uniquely fastidious methyl-reducing methanogen.</title>
        <authorList>
            <person name="Nobu M.K."/>
            <person name="Narihiro T."/>
            <person name="Kuroda K."/>
            <person name="Mei R."/>
            <person name="Liu W.T."/>
        </authorList>
    </citation>
    <scope>NUCLEOTIDE SEQUENCE [LARGE SCALE GENOMIC DNA]</scope>
    <source>
        <strain evidence="2">U1lsi0528_Bin055</strain>
    </source>
</reference>